<organism evidence="1 2">
    <name type="scientific">Alkalihalobacillus alcalophilus ATCC 27647 = CGMCC 1.3604</name>
    <dbReference type="NCBI Taxonomy" id="1218173"/>
    <lineage>
        <taxon>Bacteria</taxon>
        <taxon>Bacillati</taxon>
        <taxon>Bacillota</taxon>
        <taxon>Bacilli</taxon>
        <taxon>Bacillales</taxon>
        <taxon>Bacillaceae</taxon>
        <taxon>Alkalihalobacillus</taxon>
    </lineage>
</organism>
<evidence type="ECO:0000313" key="2">
    <source>
        <dbReference type="Proteomes" id="UP000297014"/>
    </source>
</evidence>
<protein>
    <submittedName>
        <fullName evidence="1">Uncharacterized protein</fullName>
    </submittedName>
</protein>
<sequence>MKKRDFLIGTVILAELSHYKGIWEELSNVNISNFLVAFSNDYECRKNY</sequence>
<dbReference type="EMBL" id="JALP01000061">
    <property type="protein sequence ID" value="THG91623.1"/>
    <property type="molecule type" value="Genomic_DNA"/>
</dbReference>
<gene>
    <name evidence="1" type="ORF">AJ85_03965</name>
</gene>
<proteinExistence type="predicted"/>
<evidence type="ECO:0000313" key="1">
    <source>
        <dbReference type="EMBL" id="THG91623.1"/>
    </source>
</evidence>
<name>A0A4S4K1W2_ALKAL</name>
<comment type="caution">
    <text evidence="1">The sequence shown here is derived from an EMBL/GenBank/DDBJ whole genome shotgun (WGS) entry which is preliminary data.</text>
</comment>
<dbReference type="Proteomes" id="UP000297014">
    <property type="component" value="Unassembled WGS sequence"/>
</dbReference>
<dbReference type="AlphaFoldDB" id="A0A4S4K1W2"/>
<reference evidence="1 2" key="1">
    <citation type="submission" date="2014-01" db="EMBL/GenBank/DDBJ databases">
        <title>Draft genome sequencing of Bacillus alcalophilus CGMCC 1.3604.</title>
        <authorList>
            <person name="Yang J."/>
            <person name="Diao L."/>
            <person name="Yang S."/>
        </authorList>
    </citation>
    <scope>NUCLEOTIDE SEQUENCE [LARGE SCALE GENOMIC DNA]</scope>
    <source>
        <strain evidence="1 2">CGMCC 1.3604</strain>
    </source>
</reference>
<accession>A0A4S4K1W2</accession>